<feature type="domain" description="Thioredoxin" evidence="2">
    <location>
        <begin position="79"/>
        <end position="159"/>
    </location>
</feature>
<accession>A0AAE1X472</accession>
<dbReference type="GO" id="GO:0009570">
    <property type="term" value="C:chloroplast stroma"/>
    <property type="evidence" value="ECO:0007669"/>
    <property type="project" value="InterPro"/>
</dbReference>
<gene>
    <name evidence="3" type="ORF">Sango_0865100</name>
</gene>
<evidence type="ECO:0000256" key="1">
    <source>
        <dbReference type="SAM" id="MobiDB-lite"/>
    </source>
</evidence>
<sequence>MSILSPNPPHILYREIHQKEHQLWSSGPGSLLPKSNGSGFDRSKNEWKGRAKRDLRAYAFWPELFKPAALEMEAIQDCQQFDQILEQAKQLQQPILVDWMAAWCRKCIYLKPKLEKLAAEYDTKLKFYYVDVNNVSQALVKRGNISIWKDGEMKAEVIGGHKAWLVIEEISIYDIRVALAEWLRRVPAKYMGFPRESSNLSGDDVCFVLFLREKHAINHTVLNRVQ</sequence>
<dbReference type="Proteomes" id="UP001289374">
    <property type="component" value="Unassembled WGS sequence"/>
</dbReference>
<proteinExistence type="predicted"/>
<dbReference type="InterPro" id="IPR044253">
    <property type="entry name" value="WCRKC1/2"/>
</dbReference>
<keyword evidence="4" id="KW-1185">Reference proteome</keyword>
<protein>
    <submittedName>
        <fullName evidence="3">Thioredoxin-like 3-1, chloroplastic</fullName>
    </submittedName>
</protein>
<organism evidence="3 4">
    <name type="scientific">Sesamum angolense</name>
    <dbReference type="NCBI Taxonomy" id="2727404"/>
    <lineage>
        <taxon>Eukaryota</taxon>
        <taxon>Viridiplantae</taxon>
        <taxon>Streptophyta</taxon>
        <taxon>Embryophyta</taxon>
        <taxon>Tracheophyta</taxon>
        <taxon>Spermatophyta</taxon>
        <taxon>Magnoliopsida</taxon>
        <taxon>eudicotyledons</taxon>
        <taxon>Gunneridae</taxon>
        <taxon>Pentapetalae</taxon>
        <taxon>asterids</taxon>
        <taxon>lamiids</taxon>
        <taxon>Lamiales</taxon>
        <taxon>Pedaliaceae</taxon>
        <taxon>Sesamum</taxon>
    </lineage>
</organism>
<evidence type="ECO:0000313" key="4">
    <source>
        <dbReference type="Proteomes" id="UP001289374"/>
    </source>
</evidence>
<dbReference type="Gene3D" id="3.40.30.10">
    <property type="entry name" value="Glutaredoxin"/>
    <property type="match status" value="1"/>
</dbReference>
<dbReference type="AlphaFoldDB" id="A0AAE1X472"/>
<evidence type="ECO:0000313" key="3">
    <source>
        <dbReference type="EMBL" id="KAK4404965.1"/>
    </source>
</evidence>
<dbReference type="PANTHER" id="PTHR47192">
    <property type="entry name" value="THIOREDOXIN-LIKE 3-2, CHLOROPLASTIC"/>
    <property type="match status" value="1"/>
</dbReference>
<dbReference type="SUPFAM" id="SSF52833">
    <property type="entry name" value="Thioredoxin-like"/>
    <property type="match status" value="1"/>
</dbReference>
<name>A0AAE1X472_9LAMI</name>
<feature type="compositionally biased region" description="Polar residues" evidence="1">
    <location>
        <begin position="24"/>
        <end position="38"/>
    </location>
</feature>
<dbReference type="InterPro" id="IPR013766">
    <property type="entry name" value="Thioredoxin_domain"/>
</dbReference>
<dbReference type="PANTHER" id="PTHR47192:SF3">
    <property type="entry name" value="THIOREDOXIN-LIKE 3-1, CHLOROPLASTIC"/>
    <property type="match status" value="1"/>
</dbReference>
<dbReference type="Pfam" id="PF00085">
    <property type="entry name" value="Thioredoxin"/>
    <property type="match status" value="1"/>
</dbReference>
<evidence type="ECO:0000259" key="2">
    <source>
        <dbReference type="Pfam" id="PF00085"/>
    </source>
</evidence>
<reference evidence="3" key="2">
    <citation type="journal article" date="2024" name="Plant">
        <title>Genomic evolution and insights into agronomic trait innovations of Sesamum species.</title>
        <authorList>
            <person name="Miao H."/>
            <person name="Wang L."/>
            <person name="Qu L."/>
            <person name="Liu H."/>
            <person name="Sun Y."/>
            <person name="Le M."/>
            <person name="Wang Q."/>
            <person name="Wei S."/>
            <person name="Zheng Y."/>
            <person name="Lin W."/>
            <person name="Duan Y."/>
            <person name="Cao H."/>
            <person name="Xiong S."/>
            <person name="Wang X."/>
            <person name="Wei L."/>
            <person name="Li C."/>
            <person name="Ma Q."/>
            <person name="Ju M."/>
            <person name="Zhao R."/>
            <person name="Li G."/>
            <person name="Mu C."/>
            <person name="Tian Q."/>
            <person name="Mei H."/>
            <person name="Zhang T."/>
            <person name="Gao T."/>
            <person name="Zhang H."/>
        </authorList>
    </citation>
    <scope>NUCLEOTIDE SEQUENCE</scope>
    <source>
        <strain evidence="3">K16</strain>
    </source>
</reference>
<dbReference type="EMBL" id="JACGWL010000004">
    <property type="protein sequence ID" value="KAK4404965.1"/>
    <property type="molecule type" value="Genomic_DNA"/>
</dbReference>
<feature type="region of interest" description="Disordered" evidence="1">
    <location>
        <begin position="24"/>
        <end position="45"/>
    </location>
</feature>
<dbReference type="InterPro" id="IPR036249">
    <property type="entry name" value="Thioredoxin-like_sf"/>
</dbReference>
<reference evidence="3" key="1">
    <citation type="submission" date="2020-06" db="EMBL/GenBank/DDBJ databases">
        <authorList>
            <person name="Li T."/>
            <person name="Hu X."/>
            <person name="Zhang T."/>
            <person name="Song X."/>
            <person name="Zhang H."/>
            <person name="Dai N."/>
            <person name="Sheng W."/>
            <person name="Hou X."/>
            <person name="Wei L."/>
        </authorList>
    </citation>
    <scope>NUCLEOTIDE SEQUENCE</scope>
    <source>
        <strain evidence="3">K16</strain>
        <tissue evidence="3">Leaf</tissue>
    </source>
</reference>
<comment type="caution">
    <text evidence="3">The sequence shown here is derived from an EMBL/GenBank/DDBJ whole genome shotgun (WGS) entry which is preliminary data.</text>
</comment>
<dbReference type="CDD" id="cd02947">
    <property type="entry name" value="TRX_family"/>
    <property type="match status" value="1"/>
</dbReference>